<dbReference type="PANTHER" id="PTHR30250:SF26">
    <property type="entry name" value="PSMA PROTEIN"/>
    <property type="match status" value="1"/>
</dbReference>
<name>A0A7W7K9C3_9SPHN</name>
<evidence type="ECO:0000256" key="6">
    <source>
        <dbReference type="SAM" id="Phobius"/>
    </source>
</evidence>
<feature type="transmembrane region" description="Helical" evidence="6">
    <location>
        <begin position="41"/>
        <end position="65"/>
    </location>
</feature>
<keyword evidence="5 6" id="KW-0472">Membrane</keyword>
<dbReference type="GO" id="GO:0005886">
    <property type="term" value="C:plasma membrane"/>
    <property type="evidence" value="ECO:0007669"/>
    <property type="project" value="UniProtKB-SubCell"/>
</dbReference>
<evidence type="ECO:0000313" key="8">
    <source>
        <dbReference type="Proteomes" id="UP000555448"/>
    </source>
</evidence>
<comment type="caution">
    <text evidence="7">The sequence shown here is derived from an EMBL/GenBank/DDBJ whole genome shotgun (WGS) entry which is preliminary data.</text>
</comment>
<sequence>MIRRVAAGIGMTAFDKLVVAGTQLLLVPILAGHWGLELYGQWLILATLPQFLSISDFGFATAAGTRMTMAAAQGDRQEAMRIFQSAWRAILLTSTGMIVLVLLLALCLPSALFGAHPVAPVEDLRLTMAVLGLYGVVAVQGGIFFAGFRAAQLFPIGAFWNAIVLLIENAALIITVASGGGPLAAAWAWLVGRLIGLAGQNWLLRRKVPWLTIGLARGSWKEARALLAPAGAIMLMPVAQAVVLQGTALVVGAVAGQGAVPVFAAARTLSRVGMQLCWIVSTPLMPEFSAAAAREDRQAMAAMVLALMLVSAALVLPYALGFALLGGPAIALWTHGAIQAPAALVAAMGLAIAAGGLWYPLSTLMLARDRQARYTGWYLALSLASLSLAGGLVAMLGVSGGGIGLAVLDLAMLVVVARLACRHLATPAELRQACRAVWRTIQARRARLAR</sequence>
<protein>
    <submittedName>
        <fullName evidence="7">O-antigen/teichoic acid export membrane protein</fullName>
    </submittedName>
</protein>
<keyword evidence="8" id="KW-1185">Reference proteome</keyword>
<feature type="transmembrane region" description="Helical" evidence="6">
    <location>
        <begin position="184"/>
        <end position="204"/>
    </location>
</feature>
<feature type="transmembrane region" description="Helical" evidence="6">
    <location>
        <begin position="86"/>
        <end position="112"/>
    </location>
</feature>
<evidence type="ECO:0000256" key="1">
    <source>
        <dbReference type="ARBA" id="ARBA00004651"/>
    </source>
</evidence>
<evidence type="ECO:0000256" key="2">
    <source>
        <dbReference type="ARBA" id="ARBA00022475"/>
    </source>
</evidence>
<organism evidence="7 8">
    <name type="scientific">Novosphingobium chloroacetimidivorans</name>
    <dbReference type="NCBI Taxonomy" id="1428314"/>
    <lineage>
        <taxon>Bacteria</taxon>
        <taxon>Pseudomonadati</taxon>
        <taxon>Pseudomonadota</taxon>
        <taxon>Alphaproteobacteria</taxon>
        <taxon>Sphingomonadales</taxon>
        <taxon>Sphingomonadaceae</taxon>
        <taxon>Novosphingobium</taxon>
    </lineage>
</organism>
<feature type="transmembrane region" description="Helical" evidence="6">
    <location>
        <begin position="158"/>
        <end position="178"/>
    </location>
</feature>
<dbReference type="PANTHER" id="PTHR30250">
    <property type="entry name" value="PST FAMILY PREDICTED COLANIC ACID TRANSPORTER"/>
    <property type="match status" value="1"/>
</dbReference>
<dbReference type="Proteomes" id="UP000555448">
    <property type="component" value="Unassembled WGS sequence"/>
</dbReference>
<feature type="transmembrane region" description="Helical" evidence="6">
    <location>
        <begin position="340"/>
        <end position="362"/>
    </location>
</feature>
<comment type="subcellular location">
    <subcellularLocation>
        <location evidence="1">Cell membrane</location>
        <topology evidence="1">Multi-pass membrane protein</topology>
    </subcellularLocation>
</comment>
<feature type="transmembrane region" description="Helical" evidence="6">
    <location>
        <begin position="225"/>
        <end position="243"/>
    </location>
</feature>
<proteinExistence type="predicted"/>
<evidence type="ECO:0000313" key="7">
    <source>
        <dbReference type="EMBL" id="MBB4858114.1"/>
    </source>
</evidence>
<dbReference type="AlphaFoldDB" id="A0A7W7K9C3"/>
<feature type="transmembrane region" description="Helical" evidence="6">
    <location>
        <begin position="299"/>
        <end position="320"/>
    </location>
</feature>
<feature type="transmembrane region" description="Helical" evidence="6">
    <location>
        <begin position="402"/>
        <end position="421"/>
    </location>
</feature>
<dbReference type="RefSeq" id="WP_221419859.1">
    <property type="nucleotide sequence ID" value="NZ_JACHLR010000004.1"/>
</dbReference>
<evidence type="ECO:0000256" key="5">
    <source>
        <dbReference type="ARBA" id="ARBA00023136"/>
    </source>
</evidence>
<feature type="transmembrane region" description="Helical" evidence="6">
    <location>
        <begin position="374"/>
        <end position="396"/>
    </location>
</feature>
<feature type="transmembrane region" description="Helical" evidence="6">
    <location>
        <begin position="124"/>
        <end position="146"/>
    </location>
</feature>
<reference evidence="7 8" key="1">
    <citation type="submission" date="2020-08" db="EMBL/GenBank/DDBJ databases">
        <title>Functional genomics of gut bacteria from endangered species of beetles.</title>
        <authorList>
            <person name="Carlos-Shanley C."/>
        </authorList>
    </citation>
    <scope>NUCLEOTIDE SEQUENCE [LARGE SCALE GENOMIC DNA]</scope>
    <source>
        <strain evidence="7 8">S00245</strain>
    </source>
</reference>
<keyword evidence="2" id="KW-1003">Cell membrane</keyword>
<keyword evidence="4 6" id="KW-1133">Transmembrane helix</keyword>
<keyword evidence="3 6" id="KW-0812">Transmembrane</keyword>
<dbReference type="InterPro" id="IPR050833">
    <property type="entry name" value="Poly_Biosynth_Transport"/>
</dbReference>
<feature type="transmembrane region" description="Helical" evidence="6">
    <location>
        <begin position="249"/>
        <end position="266"/>
    </location>
</feature>
<accession>A0A7W7K9C3</accession>
<evidence type="ECO:0000256" key="4">
    <source>
        <dbReference type="ARBA" id="ARBA00022989"/>
    </source>
</evidence>
<evidence type="ECO:0000256" key="3">
    <source>
        <dbReference type="ARBA" id="ARBA00022692"/>
    </source>
</evidence>
<gene>
    <name evidence="7" type="ORF">HNO88_001428</name>
</gene>
<dbReference type="EMBL" id="JACHLR010000004">
    <property type="protein sequence ID" value="MBB4858114.1"/>
    <property type="molecule type" value="Genomic_DNA"/>
</dbReference>